<proteinExistence type="predicted"/>
<dbReference type="RefSeq" id="WP_377145164.1">
    <property type="nucleotide sequence ID" value="NZ_JBHTIA010000013.1"/>
</dbReference>
<accession>A0ABW2ZKZ3</accession>
<gene>
    <name evidence="1" type="ORF">ACFQZI_18540</name>
</gene>
<sequence>MIRYLKDCGKELTAEKNKNRFLGKTKKPIMLVDVFKEHNRKVAVLVNEEFAPATVTWYETTLKHTQDL</sequence>
<evidence type="ECO:0000313" key="2">
    <source>
        <dbReference type="Proteomes" id="UP001597073"/>
    </source>
</evidence>
<keyword evidence="2" id="KW-1185">Reference proteome</keyword>
<organism evidence="1 2">
    <name type="scientific">Mucilaginibacter lutimaris</name>
    <dbReference type="NCBI Taxonomy" id="931629"/>
    <lineage>
        <taxon>Bacteria</taxon>
        <taxon>Pseudomonadati</taxon>
        <taxon>Bacteroidota</taxon>
        <taxon>Sphingobacteriia</taxon>
        <taxon>Sphingobacteriales</taxon>
        <taxon>Sphingobacteriaceae</taxon>
        <taxon>Mucilaginibacter</taxon>
    </lineage>
</organism>
<dbReference type="EMBL" id="JBHTIA010000013">
    <property type="protein sequence ID" value="MFD0766864.1"/>
    <property type="molecule type" value="Genomic_DNA"/>
</dbReference>
<protein>
    <recommendedName>
        <fullName evidence="3">Transposase</fullName>
    </recommendedName>
</protein>
<reference evidence="2" key="1">
    <citation type="journal article" date="2019" name="Int. J. Syst. Evol. Microbiol.">
        <title>The Global Catalogue of Microorganisms (GCM) 10K type strain sequencing project: providing services to taxonomists for standard genome sequencing and annotation.</title>
        <authorList>
            <consortium name="The Broad Institute Genomics Platform"/>
            <consortium name="The Broad Institute Genome Sequencing Center for Infectious Disease"/>
            <person name="Wu L."/>
            <person name="Ma J."/>
        </authorList>
    </citation>
    <scope>NUCLEOTIDE SEQUENCE [LARGE SCALE GENOMIC DNA]</scope>
    <source>
        <strain evidence="2">CCUG 60742</strain>
    </source>
</reference>
<name>A0ABW2ZKZ3_9SPHI</name>
<comment type="caution">
    <text evidence="1">The sequence shown here is derived from an EMBL/GenBank/DDBJ whole genome shotgun (WGS) entry which is preliminary data.</text>
</comment>
<evidence type="ECO:0000313" key="1">
    <source>
        <dbReference type="EMBL" id="MFD0766864.1"/>
    </source>
</evidence>
<evidence type="ECO:0008006" key="3">
    <source>
        <dbReference type="Google" id="ProtNLM"/>
    </source>
</evidence>
<dbReference type="Proteomes" id="UP001597073">
    <property type="component" value="Unassembled WGS sequence"/>
</dbReference>